<organism evidence="4 5">
    <name type="scientific">Litoreibacter janthinus</name>
    <dbReference type="NCBI Taxonomy" id="670154"/>
    <lineage>
        <taxon>Bacteria</taxon>
        <taxon>Pseudomonadati</taxon>
        <taxon>Pseudomonadota</taxon>
        <taxon>Alphaproteobacteria</taxon>
        <taxon>Rhodobacterales</taxon>
        <taxon>Roseobacteraceae</taxon>
        <taxon>Litoreibacter</taxon>
    </lineage>
</organism>
<evidence type="ECO:0000259" key="3">
    <source>
        <dbReference type="PROSITE" id="PS50930"/>
    </source>
</evidence>
<protein>
    <submittedName>
        <fullName evidence="4">MHYT domain-containing protein, NO-binding membrane sensor</fullName>
    </submittedName>
</protein>
<keyword evidence="1" id="KW-1133">Transmembrane helix</keyword>
<feature type="transmembrane region" description="Helical" evidence="1">
    <location>
        <begin position="211"/>
        <end position="237"/>
    </location>
</feature>
<name>A0A1I6GP11_9RHOB</name>
<evidence type="ECO:0000313" key="4">
    <source>
        <dbReference type="EMBL" id="SFR43930.1"/>
    </source>
</evidence>
<dbReference type="InterPro" id="IPR012073">
    <property type="entry name" value="LytTR_MHYT"/>
</dbReference>
<dbReference type="GO" id="GO:0003677">
    <property type="term" value="F:DNA binding"/>
    <property type="evidence" value="ECO:0007669"/>
    <property type="project" value="InterPro"/>
</dbReference>
<feature type="transmembrane region" description="Helical" evidence="1">
    <location>
        <begin position="74"/>
        <end position="99"/>
    </location>
</feature>
<feature type="domain" description="HTH LytTR-type" evidence="3">
    <location>
        <begin position="267"/>
        <end position="372"/>
    </location>
</feature>
<evidence type="ECO:0000259" key="2">
    <source>
        <dbReference type="PROSITE" id="PS50924"/>
    </source>
</evidence>
<dbReference type="Gene3D" id="2.40.50.1020">
    <property type="entry name" value="LytTr DNA-binding domain"/>
    <property type="match status" value="1"/>
</dbReference>
<gene>
    <name evidence="4" type="ORF">SAMN04488002_1782</name>
</gene>
<dbReference type="PANTHER" id="PTHR35152">
    <property type="entry name" value="DOMAIN SIGNALLING PROTEIN, PUTATIVE (AFU_ORTHOLOGUE AFUA_5G11310)-RELATED"/>
    <property type="match status" value="1"/>
</dbReference>
<dbReference type="OrthoDB" id="9781059at2"/>
<dbReference type="PANTHER" id="PTHR35152:SF1">
    <property type="entry name" value="DOMAIN SIGNALLING PROTEIN, PUTATIVE (AFU_ORTHOLOGUE AFUA_5G11310)-RELATED"/>
    <property type="match status" value="1"/>
</dbReference>
<keyword evidence="1" id="KW-0812">Transmembrane</keyword>
<accession>A0A1I6GP11</accession>
<feature type="transmembrane region" description="Helical" evidence="1">
    <location>
        <begin position="46"/>
        <end position="68"/>
    </location>
</feature>
<dbReference type="InterPro" id="IPR005330">
    <property type="entry name" value="MHYT_dom"/>
</dbReference>
<dbReference type="STRING" id="670154.SAMN04488002_1782"/>
<evidence type="ECO:0000313" key="5">
    <source>
        <dbReference type="Proteomes" id="UP000199658"/>
    </source>
</evidence>
<dbReference type="Pfam" id="PF03707">
    <property type="entry name" value="MHYT"/>
    <property type="match status" value="2"/>
</dbReference>
<proteinExistence type="predicted"/>
<dbReference type="GO" id="GO:0016020">
    <property type="term" value="C:membrane"/>
    <property type="evidence" value="ECO:0007669"/>
    <property type="project" value="UniProtKB-UniRule"/>
</dbReference>
<sequence>MEFLDVSHNSTLVVASVVIAMAASFTGLTLSKDLSKQSVLRRKGSVAASAVALGGGIWSMHFVAMLGIQMPILFYYDAAITLASALLAILIVGTALLLLHFRKRTPLTVCAAGALVGCGILAMHYIGMAGLQLCRAVYTPLGIGLAVICAIGLCIAAFWIAYGQRTNRSILLGTLCFGFAVSAVHFIAIAGTRFVAVPTLNEFGPVMSNEVLAIGVIISSFVIFGGFLWMGVTFLVATPPQQVSSTVPEPVTPKPAAPEAAPIALRIPCERNGVTLLIDPAQVAFVRAEGHYTNVYTNDAQLFCVWPITEAVTRLTPLGFIRTHRSYLVNPTHVKQFERLKDNGVCRFASADLPSVPVSRSNLKAVRDALGL</sequence>
<evidence type="ECO:0000256" key="1">
    <source>
        <dbReference type="PROSITE-ProRule" id="PRU00244"/>
    </source>
</evidence>
<dbReference type="PIRSF" id="PIRSF036615">
    <property type="entry name" value="MHYT_LytTR"/>
    <property type="match status" value="1"/>
</dbReference>
<keyword evidence="1" id="KW-0472">Membrane</keyword>
<feature type="transmembrane region" description="Helical" evidence="1">
    <location>
        <begin position="106"/>
        <end position="126"/>
    </location>
</feature>
<feature type="transmembrane region" description="Helical" evidence="1">
    <location>
        <begin position="169"/>
        <end position="191"/>
    </location>
</feature>
<feature type="transmembrane region" description="Helical" evidence="1">
    <location>
        <begin position="138"/>
        <end position="162"/>
    </location>
</feature>
<dbReference type="PROSITE" id="PS50924">
    <property type="entry name" value="MHYT"/>
    <property type="match status" value="1"/>
</dbReference>
<dbReference type="Proteomes" id="UP000199658">
    <property type="component" value="Unassembled WGS sequence"/>
</dbReference>
<dbReference type="RefSeq" id="WP_090215459.1">
    <property type="nucleotide sequence ID" value="NZ_FOYO01000001.1"/>
</dbReference>
<dbReference type="InterPro" id="IPR007492">
    <property type="entry name" value="LytTR_DNA-bd_dom"/>
</dbReference>
<reference evidence="5" key="1">
    <citation type="submission" date="2016-10" db="EMBL/GenBank/DDBJ databases">
        <authorList>
            <person name="Varghese N."/>
            <person name="Submissions S."/>
        </authorList>
    </citation>
    <scope>NUCLEOTIDE SEQUENCE [LARGE SCALE GENOMIC DNA]</scope>
    <source>
        <strain evidence="5">DSM 26921</strain>
    </source>
</reference>
<keyword evidence="5" id="KW-1185">Reference proteome</keyword>
<dbReference type="SMART" id="SM00850">
    <property type="entry name" value="LytTR"/>
    <property type="match status" value="1"/>
</dbReference>
<feature type="transmembrane region" description="Helical" evidence="1">
    <location>
        <begin position="12"/>
        <end position="34"/>
    </location>
</feature>
<feature type="domain" description="MHYT" evidence="2">
    <location>
        <begin position="8"/>
        <end position="195"/>
    </location>
</feature>
<dbReference type="AlphaFoldDB" id="A0A1I6GP11"/>
<dbReference type="Pfam" id="PF04397">
    <property type="entry name" value="LytTR"/>
    <property type="match status" value="1"/>
</dbReference>
<dbReference type="EMBL" id="FOYO01000001">
    <property type="protein sequence ID" value="SFR43930.1"/>
    <property type="molecule type" value="Genomic_DNA"/>
</dbReference>
<dbReference type="PROSITE" id="PS50930">
    <property type="entry name" value="HTH_LYTTR"/>
    <property type="match status" value="1"/>
</dbReference>